<evidence type="ECO:0000313" key="3">
    <source>
        <dbReference type="EMBL" id="MBS3182285.1"/>
    </source>
</evidence>
<evidence type="ECO:0000256" key="2">
    <source>
        <dbReference type="SAM" id="Phobius"/>
    </source>
</evidence>
<feature type="transmembrane region" description="Helical" evidence="2">
    <location>
        <begin position="584"/>
        <end position="605"/>
    </location>
</feature>
<protein>
    <recommendedName>
        <fullName evidence="5">DUF2207 domain-containing protein</fullName>
    </recommendedName>
</protein>
<feature type="region of interest" description="Disordered" evidence="1">
    <location>
        <begin position="808"/>
        <end position="841"/>
    </location>
</feature>
<dbReference type="Proteomes" id="UP000811492">
    <property type="component" value="Unassembled WGS sequence"/>
</dbReference>
<evidence type="ECO:0000313" key="4">
    <source>
        <dbReference type="Proteomes" id="UP000811492"/>
    </source>
</evidence>
<keyword evidence="2" id="KW-0472">Membrane</keyword>
<feature type="region of interest" description="Disordered" evidence="1">
    <location>
        <begin position="1"/>
        <end position="20"/>
    </location>
</feature>
<feature type="transmembrane region" description="Helical" evidence="2">
    <location>
        <begin position="972"/>
        <end position="994"/>
    </location>
</feature>
<evidence type="ECO:0000256" key="1">
    <source>
        <dbReference type="SAM" id="MobiDB-lite"/>
    </source>
</evidence>
<accession>A0ABS5M5M8</accession>
<sequence length="1037" mass="113611">MSRSSKRSGQRLPAPDFFDLAGSDPELLTSGRIPDPLPEHTPVFRWLANVLQLVESRLRARGDTALRNAIRFFWVLVALVGVFLLVGPIINEPLDFDDVIASAEIDDVDWVARDAEVDYVIDRDAAGGFVAQVSERFDAEFRNGPEPSVARTVLTEYHGHDVRFSLTSATIDGAEAEIDVQREPTTTEVRLTRSDGEALSGTREIALTYELHDLVTTDVDEATAERVDRFDWPLFAPTWPQATKGIDVSVTLAREIDEALVRAPRAYIGWLLISGTEWLTPEGEDAAGVRYAFSNDDALPPNADLSVSAQFAPGTFTQPQTTTLFWVQTYGPLLPMAVLVVLTLFAFAARRVVWADSAGDPWYLPRNEPPERLSPMLAAELMGRRRHVELLTALEHPPRPRSSRRAEWLRRLARAGRRAGSLGNTPTVLRRTRSWGSSRAAVRAGLRWVPDSYVRDFFTVAPVAIMLLQWGLLRQLSHQVILAVVWWPAAFVLVSTVLAIMSNIAVSRPRPLTRAGALAMQQLKGIDVWARATRLLDRGPLDDPLLPYALLFERPRRAGRRIAEHAAAETGDRAISRGWRTEHFVGAPALLALFASIVVLAGSIVTVSTQPAPYRTDIDFVTWSNDLPGTLYTEVSGFDIEAELRRGDDGGARLDVVERLDVVFDDSASKVPQFAKEWPTERLGQSLGFELESVTIDGEAAPYTELPQSETSSLAMLTQFSDVRSGEHEIEIAYSLDHAAVDADADADAGDDAVQEVRWAAWLSFWEDEHSAEPGDYSGAKLPVRPLRIQLAVHPDLVGNLTDAGWITTDSDEDRSPLEDGNAAKPWVTQQSHYSDEADFEDRTHSELRIGSERVRDDGALVVEIDADTVESRVAEDLAAGTPAGEWTVDADLNRTLGQYALDLDDDLGALLRFHPDTFGGVDDGALERSERGLNLPFVAVFGLLGIVVVASAGVIVFTTRVRRPASASLRTTAWLTIPILALAQCITFCWVVLPMAGSDVRGGGAIALGAVMLTAVIAQGAMVARRTGSGTRKKGQ</sequence>
<keyword evidence="2" id="KW-0812">Transmembrane</keyword>
<name>A0ABS5M5M8_9MICO</name>
<dbReference type="EMBL" id="JAFEVO010000001">
    <property type="protein sequence ID" value="MBS3182285.1"/>
    <property type="molecule type" value="Genomic_DNA"/>
</dbReference>
<proteinExistence type="predicted"/>
<organism evidence="3 4">
    <name type="scientific">Leucobacter manosquensis</name>
    <dbReference type="NCBI Taxonomy" id="2810611"/>
    <lineage>
        <taxon>Bacteria</taxon>
        <taxon>Bacillati</taxon>
        <taxon>Actinomycetota</taxon>
        <taxon>Actinomycetes</taxon>
        <taxon>Micrococcales</taxon>
        <taxon>Microbacteriaceae</taxon>
        <taxon>Leucobacter</taxon>
    </lineage>
</organism>
<dbReference type="RefSeq" id="WP_211649275.1">
    <property type="nucleotide sequence ID" value="NZ_JAFEVO010000001.1"/>
</dbReference>
<feature type="transmembrane region" description="Helical" evidence="2">
    <location>
        <begin position="485"/>
        <end position="506"/>
    </location>
</feature>
<evidence type="ECO:0008006" key="5">
    <source>
        <dbReference type="Google" id="ProtNLM"/>
    </source>
</evidence>
<feature type="transmembrane region" description="Helical" evidence="2">
    <location>
        <begin position="69"/>
        <end position="90"/>
    </location>
</feature>
<feature type="transmembrane region" description="Helical" evidence="2">
    <location>
        <begin position="1006"/>
        <end position="1025"/>
    </location>
</feature>
<comment type="caution">
    <text evidence="3">The sequence shown here is derived from an EMBL/GenBank/DDBJ whole genome shotgun (WGS) entry which is preliminary data.</text>
</comment>
<keyword evidence="4" id="KW-1185">Reference proteome</keyword>
<feature type="transmembrane region" description="Helical" evidence="2">
    <location>
        <begin position="938"/>
        <end position="960"/>
    </location>
</feature>
<feature type="transmembrane region" description="Helical" evidence="2">
    <location>
        <begin position="325"/>
        <end position="347"/>
    </location>
</feature>
<gene>
    <name evidence="3" type="ORF">JSQ98_08790</name>
</gene>
<reference evidence="3 4" key="1">
    <citation type="submission" date="2021-02" db="EMBL/GenBank/DDBJ databases">
        <title>Draft genome and description of Leucobacter sp nov strain Marseille-Q4368.</title>
        <authorList>
            <person name="Boxberger M."/>
            <person name="La Scola B."/>
        </authorList>
    </citation>
    <scope>NUCLEOTIDE SEQUENCE [LARGE SCALE GENOMIC DNA]</scope>
    <source>
        <strain evidence="3 4">Marseille-Q4368</strain>
    </source>
</reference>
<keyword evidence="2" id="KW-1133">Transmembrane helix</keyword>
<feature type="transmembrane region" description="Helical" evidence="2">
    <location>
        <begin position="453"/>
        <end position="473"/>
    </location>
</feature>